<proteinExistence type="predicted"/>
<name>A0ABT1TC06_9GAMM</name>
<dbReference type="EMBL" id="JANIBJ010000003">
    <property type="protein sequence ID" value="MCQ8102995.1"/>
    <property type="molecule type" value="Genomic_DNA"/>
</dbReference>
<dbReference type="RefSeq" id="WP_256600643.1">
    <property type="nucleotide sequence ID" value="NZ_JANIBJ010000003.1"/>
</dbReference>
<dbReference type="InterPro" id="IPR012667">
    <property type="entry name" value="CbtB_put"/>
</dbReference>
<dbReference type="Pfam" id="PF09489">
    <property type="entry name" value="CbtB"/>
    <property type="match status" value="1"/>
</dbReference>
<gene>
    <name evidence="2" type="ORF">NP590_02655</name>
</gene>
<sequence length="58" mass="6052">MKTLAASTAISTSKFLTGFTAIVLGLTIVLGLGFLQDANNTLHNAVHDGRHSAAFPCH</sequence>
<keyword evidence="3" id="KW-1185">Reference proteome</keyword>
<keyword evidence="1" id="KW-0812">Transmembrane</keyword>
<organism evidence="2 3">
    <name type="scientific">Methylomonas subterranea</name>
    <dbReference type="NCBI Taxonomy" id="2952225"/>
    <lineage>
        <taxon>Bacteria</taxon>
        <taxon>Pseudomonadati</taxon>
        <taxon>Pseudomonadota</taxon>
        <taxon>Gammaproteobacteria</taxon>
        <taxon>Methylococcales</taxon>
        <taxon>Methylococcaceae</taxon>
        <taxon>Methylomonas</taxon>
    </lineage>
</organism>
<reference evidence="2 3" key="1">
    <citation type="submission" date="2022-07" db="EMBL/GenBank/DDBJ databases">
        <title>Methylomonas rivi sp. nov., Methylomonas rosea sp. nov., Methylomonas aureus sp. nov. and Methylomonas subterranea sp. nov., four novel methanotrophs isolated from a freshwater creek and the deep terrestrial subsurface.</title>
        <authorList>
            <person name="Abin C."/>
            <person name="Sankaranarayanan K."/>
            <person name="Garner C."/>
            <person name="Sindelar R."/>
            <person name="Kotary K."/>
            <person name="Garner R."/>
            <person name="Barclay S."/>
            <person name="Lawson P."/>
            <person name="Krumholz L."/>
        </authorList>
    </citation>
    <scope>NUCLEOTIDE SEQUENCE [LARGE SCALE GENOMIC DNA]</scope>
    <source>
        <strain evidence="2 3">SURF-2</strain>
    </source>
</reference>
<dbReference type="Proteomes" id="UP001524499">
    <property type="component" value="Unassembled WGS sequence"/>
</dbReference>
<keyword evidence="1" id="KW-0472">Membrane</keyword>
<evidence type="ECO:0000313" key="3">
    <source>
        <dbReference type="Proteomes" id="UP001524499"/>
    </source>
</evidence>
<protein>
    <submittedName>
        <fullName evidence="2">CbtB-domain containing protein</fullName>
    </submittedName>
</protein>
<feature type="transmembrane region" description="Helical" evidence="1">
    <location>
        <begin position="15"/>
        <end position="35"/>
    </location>
</feature>
<accession>A0ABT1TC06</accession>
<comment type="caution">
    <text evidence="2">The sequence shown here is derived from an EMBL/GenBank/DDBJ whole genome shotgun (WGS) entry which is preliminary data.</text>
</comment>
<evidence type="ECO:0000313" key="2">
    <source>
        <dbReference type="EMBL" id="MCQ8102995.1"/>
    </source>
</evidence>
<evidence type="ECO:0000256" key="1">
    <source>
        <dbReference type="SAM" id="Phobius"/>
    </source>
</evidence>
<keyword evidence="1" id="KW-1133">Transmembrane helix</keyword>